<dbReference type="EMBL" id="JBHLTC010000004">
    <property type="protein sequence ID" value="MFC0623226.1"/>
    <property type="molecule type" value="Genomic_DNA"/>
</dbReference>
<name>A0ABV6QGT6_9ACTN</name>
<comment type="caution">
    <text evidence="1">The sequence shown here is derived from an EMBL/GenBank/DDBJ whole genome shotgun (WGS) entry which is preliminary data.</text>
</comment>
<sequence length="112" mass="10908">MAKNEVFPYRHTRSLPVADGTVSGTPVKVGAFVGVTLTDRGAGGNAAGEATVALSGAYTVSTTDAVASVGLAVYITGAGAITTTASGNTLFGHSLGTKSAGAGTVAVEIHQV</sequence>
<reference evidence="1 2" key="1">
    <citation type="submission" date="2024-09" db="EMBL/GenBank/DDBJ databases">
        <authorList>
            <person name="Sun Q."/>
            <person name="Mori K."/>
        </authorList>
    </citation>
    <scope>NUCLEOTIDE SEQUENCE [LARGE SCALE GENOMIC DNA]</scope>
    <source>
        <strain evidence="1 2">CGMCC 1.15906</strain>
    </source>
</reference>
<keyword evidence="2" id="KW-1185">Reference proteome</keyword>
<gene>
    <name evidence="1" type="ORF">ACFFGN_04085</name>
</gene>
<protein>
    <submittedName>
        <fullName evidence="1">DUF2190 family protein</fullName>
    </submittedName>
</protein>
<proteinExistence type="predicted"/>
<evidence type="ECO:0000313" key="2">
    <source>
        <dbReference type="Proteomes" id="UP001589890"/>
    </source>
</evidence>
<organism evidence="1 2">
    <name type="scientific">Kribbella deserti</name>
    <dbReference type="NCBI Taxonomy" id="1926257"/>
    <lineage>
        <taxon>Bacteria</taxon>
        <taxon>Bacillati</taxon>
        <taxon>Actinomycetota</taxon>
        <taxon>Actinomycetes</taxon>
        <taxon>Propionibacteriales</taxon>
        <taxon>Kribbellaceae</taxon>
        <taxon>Kribbella</taxon>
    </lineage>
</organism>
<dbReference type="Pfam" id="PF09956">
    <property type="entry name" value="Phage_cement_2"/>
    <property type="match status" value="1"/>
</dbReference>
<dbReference type="Proteomes" id="UP001589890">
    <property type="component" value="Unassembled WGS sequence"/>
</dbReference>
<dbReference type="RefSeq" id="WP_380043924.1">
    <property type="nucleotide sequence ID" value="NZ_JBHLTC010000004.1"/>
</dbReference>
<accession>A0ABV6QGT6</accession>
<dbReference type="InterPro" id="IPR011231">
    <property type="entry name" value="Phage_VT1-Sakai_H0018"/>
</dbReference>
<evidence type="ECO:0000313" key="1">
    <source>
        <dbReference type="EMBL" id="MFC0623226.1"/>
    </source>
</evidence>